<protein>
    <submittedName>
        <fullName evidence="1">Uncharacterized protein</fullName>
    </submittedName>
</protein>
<name>A0ACC2ET71_DIPCM</name>
<dbReference type="Proteomes" id="UP001162992">
    <property type="component" value="Chromosome 1"/>
</dbReference>
<sequence length="265" mass="29825">MALLSSPYLPSYHSFPSMSHHHHLMISPRASQPTRPPVHAPPCAALKVEGLAQARERPSHLLSKDPQFYQSRSRPKLAVVARLFDPEHFDPSKLTVVSSDESMSVDASLTKLLPRTYTLTHSDWTGQLLLSVGPFYNERQLGHWYTRFMRDEIVAEWKLNRQASLHVHCHVSGGHCLLAPAALRNRIFEREMPLVLQAICYADEKLLANHPELDRSNVWVRFHSDNPKYNRADCWGSLSDATNSVRSANLGSCESGALASALRES</sequence>
<accession>A0ACC2ET71</accession>
<keyword evidence="2" id="KW-1185">Reference proteome</keyword>
<organism evidence="1 2">
    <name type="scientific">Diphasiastrum complanatum</name>
    <name type="common">Issler's clubmoss</name>
    <name type="synonym">Lycopodium complanatum</name>
    <dbReference type="NCBI Taxonomy" id="34168"/>
    <lineage>
        <taxon>Eukaryota</taxon>
        <taxon>Viridiplantae</taxon>
        <taxon>Streptophyta</taxon>
        <taxon>Embryophyta</taxon>
        <taxon>Tracheophyta</taxon>
        <taxon>Lycopodiopsida</taxon>
        <taxon>Lycopodiales</taxon>
        <taxon>Lycopodiaceae</taxon>
        <taxon>Lycopodioideae</taxon>
        <taxon>Diphasiastrum</taxon>
    </lineage>
</organism>
<evidence type="ECO:0000313" key="2">
    <source>
        <dbReference type="Proteomes" id="UP001162992"/>
    </source>
</evidence>
<proteinExistence type="predicted"/>
<gene>
    <name evidence="1" type="ORF">O6H91_01G088400</name>
</gene>
<comment type="caution">
    <text evidence="1">The sequence shown here is derived from an EMBL/GenBank/DDBJ whole genome shotgun (WGS) entry which is preliminary data.</text>
</comment>
<reference evidence="2" key="1">
    <citation type="journal article" date="2024" name="Proc. Natl. Acad. Sci. U.S.A.">
        <title>Extraordinary preservation of gene collinearity over three hundred million years revealed in homosporous lycophytes.</title>
        <authorList>
            <person name="Li C."/>
            <person name="Wickell D."/>
            <person name="Kuo L.Y."/>
            <person name="Chen X."/>
            <person name="Nie B."/>
            <person name="Liao X."/>
            <person name="Peng D."/>
            <person name="Ji J."/>
            <person name="Jenkins J."/>
            <person name="Williams M."/>
            <person name="Shu S."/>
            <person name="Plott C."/>
            <person name="Barry K."/>
            <person name="Rajasekar S."/>
            <person name="Grimwood J."/>
            <person name="Han X."/>
            <person name="Sun S."/>
            <person name="Hou Z."/>
            <person name="He W."/>
            <person name="Dai G."/>
            <person name="Sun C."/>
            <person name="Schmutz J."/>
            <person name="Leebens-Mack J.H."/>
            <person name="Li F.W."/>
            <person name="Wang L."/>
        </authorList>
    </citation>
    <scope>NUCLEOTIDE SEQUENCE [LARGE SCALE GENOMIC DNA]</scope>
    <source>
        <strain evidence="2">cv. PW_Plant_1</strain>
    </source>
</reference>
<dbReference type="EMBL" id="CM055092">
    <property type="protein sequence ID" value="KAJ7569674.1"/>
    <property type="molecule type" value="Genomic_DNA"/>
</dbReference>
<evidence type="ECO:0000313" key="1">
    <source>
        <dbReference type="EMBL" id="KAJ7569674.1"/>
    </source>
</evidence>